<evidence type="ECO:0000313" key="1">
    <source>
        <dbReference type="EMBL" id="KAK8123724.1"/>
    </source>
</evidence>
<dbReference type="Proteomes" id="UP001392437">
    <property type="component" value="Unassembled WGS sequence"/>
</dbReference>
<comment type="caution">
    <text evidence="1">The sequence shown here is derived from an EMBL/GenBank/DDBJ whole genome shotgun (WGS) entry which is preliminary data.</text>
</comment>
<evidence type="ECO:0008006" key="3">
    <source>
        <dbReference type="Google" id="ProtNLM"/>
    </source>
</evidence>
<keyword evidence="2" id="KW-1185">Reference proteome</keyword>
<evidence type="ECO:0000313" key="2">
    <source>
        <dbReference type="Proteomes" id="UP001392437"/>
    </source>
</evidence>
<accession>A0AAW0R426</accession>
<reference evidence="1 2" key="1">
    <citation type="submission" date="2023-01" db="EMBL/GenBank/DDBJ databases">
        <title>Analysis of 21 Apiospora genomes using comparative genomics revels a genus with tremendous synthesis potential of carbohydrate active enzymes and secondary metabolites.</title>
        <authorList>
            <person name="Sorensen T."/>
        </authorList>
    </citation>
    <scope>NUCLEOTIDE SEQUENCE [LARGE SCALE GENOMIC DNA]</scope>
    <source>
        <strain evidence="1 2">CBS 117206</strain>
    </source>
</reference>
<dbReference type="AlphaFoldDB" id="A0AAW0R426"/>
<proteinExistence type="predicted"/>
<protein>
    <recommendedName>
        <fullName evidence="3">Cryptic loci regulator 2 N-terminal domain-containing protein</fullName>
    </recommendedName>
</protein>
<sequence>MESPARNLPQQTGQDYLELLVNTDFNDAQDLWFAHAVRTKYHCQSLVMFEHTPSPEGKGRKRPKDSLTHQYTVEVDHEAPNHLGASYRPSSLPESNQPIDLNKPEQLFESMVLSLEVTPPKLPRGRTSKYSRRQEQEPSPIKFPRFVVEIGEIRVETWDNHEIRGSNPEHVETRSIACHMVMDIEPPFNQRTLWLVYRYRGVEDGNQLMTDRKWDRDVDLFGWLGLNTWENVTRGTSASFDIAQLATSAEDWYKENGECKPIKNLEELMKKTAMQANCRLTTPKGLFKEFKARGV</sequence>
<organism evidence="1 2">
    <name type="scientific">Apiospora kogelbergensis</name>
    <dbReference type="NCBI Taxonomy" id="1337665"/>
    <lineage>
        <taxon>Eukaryota</taxon>
        <taxon>Fungi</taxon>
        <taxon>Dikarya</taxon>
        <taxon>Ascomycota</taxon>
        <taxon>Pezizomycotina</taxon>
        <taxon>Sordariomycetes</taxon>
        <taxon>Xylariomycetidae</taxon>
        <taxon>Amphisphaeriales</taxon>
        <taxon>Apiosporaceae</taxon>
        <taxon>Apiospora</taxon>
    </lineage>
</organism>
<dbReference type="EMBL" id="JAQQWP010000003">
    <property type="protein sequence ID" value="KAK8123724.1"/>
    <property type="molecule type" value="Genomic_DNA"/>
</dbReference>
<gene>
    <name evidence="1" type="ORF">PG999_003642</name>
</gene>
<name>A0AAW0R426_9PEZI</name>